<gene>
    <name evidence="1" type="ORF">Cboi01_000466900</name>
</gene>
<accession>A0ACB5TYL7</accession>
<organism evidence="1 2">
    <name type="scientific">Candida boidinii</name>
    <name type="common">Yeast</name>
    <dbReference type="NCBI Taxonomy" id="5477"/>
    <lineage>
        <taxon>Eukaryota</taxon>
        <taxon>Fungi</taxon>
        <taxon>Dikarya</taxon>
        <taxon>Ascomycota</taxon>
        <taxon>Saccharomycotina</taxon>
        <taxon>Pichiomycetes</taxon>
        <taxon>Pichiales</taxon>
        <taxon>Pichiaceae</taxon>
        <taxon>Ogataea</taxon>
        <taxon>Ogataea/Candida clade</taxon>
    </lineage>
</organism>
<evidence type="ECO:0000313" key="2">
    <source>
        <dbReference type="Proteomes" id="UP001165101"/>
    </source>
</evidence>
<reference evidence="1" key="1">
    <citation type="submission" date="2023-04" db="EMBL/GenBank/DDBJ databases">
        <title>Candida boidinii NBRC 1967.</title>
        <authorList>
            <person name="Ichikawa N."/>
            <person name="Sato H."/>
            <person name="Tonouchi N."/>
        </authorList>
    </citation>
    <scope>NUCLEOTIDE SEQUENCE</scope>
    <source>
        <strain evidence="1">NBRC 1967</strain>
    </source>
</reference>
<dbReference type="EMBL" id="BSXV01003128">
    <property type="protein sequence ID" value="GME97623.1"/>
    <property type="molecule type" value="Genomic_DNA"/>
</dbReference>
<evidence type="ECO:0000313" key="1">
    <source>
        <dbReference type="EMBL" id="GME97623.1"/>
    </source>
</evidence>
<keyword evidence="2" id="KW-1185">Reference proteome</keyword>
<protein>
    <submittedName>
        <fullName evidence="1">Unnamed protein product</fullName>
    </submittedName>
</protein>
<dbReference type="Proteomes" id="UP001165101">
    <property type="component" value="Unassembled WGS sequence"/>
</dbReference>
<proteinExistence type="predicted"/>
<comment type="caution">
    <text evidence="1">The sequence shown here is derived from an EMBL/GenBank/DDBJ whole genome shotgun (WGS) entry which is preliminary data.</text>
</comment>
<name>A0ACB5TYL7_CANBO</name>
<sequence length="255" mass="28301">MFKQILKLNTRRFPKRIIIKNQLRFYSNGAINNKGNTSTVNYSLILSVGLISGISGYFISQKSNSNENSNEIITDRSTTKLKDLKTPIYATPEELVQGLIEIKNLLPASCISNSESEINSHASDPIKFVPPMDNERSDIIVYPETIEQVSEIAKICHKYRIPMIPYSGGTSIEGHYIPTRRGVCIDMSKMNKILAVHEDDLDVVVQPGIGWMELNEELDHYGLMFGCDPGPGAEIGGMVATSCSGTNASRIICWK</sequence>